<evidence type="ECO:0000256" key="3">
    <source>
        <dbReference type="ARBA" id="ARBA00001966"/>
    </source>
</evidence>
<dbReference type="InterPro" id="IPR058240">
    <property type="entry name" value="rSAM_sf"/>
</dbReference>
<evidence type="ECO:0000256" key="11">
    <source>
        <dbReference type="ARBA" id="ARBA00023014"/>
    </source>
</evidence>
<sequence>MPEIINVNNTADLPTWQKELANAVKNPLQLLEILEIEQENDLISQLARKQFPMLVPLPFIKKMQKGNINDPLLKQVLPINDEELIISGFTTDPLVEQNNNQQGLLHKYKSRVLLILKTGCAINCRYCFRRHFPYADNNINKSQIVEIINYIQAHPDVNEVILSGGDPLMSKDKQLFELLTQLEALPQLTRLRIHTRLPVVIPSRITQALADRLQQSRFKIVLVLHINHQQEIDDDFAQAMQRCHQAGIQLLNQSVLLKGVNDDVESLVALSEALFSVNILPYYLFLLDKVQGAAHFDIVEKQAQQLHKAMQSELPGYLVPRLSREIAGQQSKTLIHSL</sequence>
<keyword evidence="10" id="KW-0408">Iron</keyword>
<accession>A0ABU9HAY7</accession>
<evidence type="ECO:0000313" key="16">
    <source>
        <dbReference type="Proteomes" id="UP001366060"/>
    </source>
</evidence>
<dbReference type="SFLD" id="SFLDS00029">
    <property type="entry name" value="Radical_SAM"/>
    <property type="match status" value="1"/>
</dbReference>
<evidence type="ECO:0000256" key="1">
    <source>
        <dbReference type="ARBA" id="ARBA00001352"/>
    </source>
</evidence>
<evidence type="ECO:0000256" key="5">
    <source>
        <dbReference type="ARBA" id="ARBA00022363"/>
    </source>
</evidence>
<dbReference type="EMBL" id="JBAKBA010000014">
    <property type="protein sequence ID" value="MEL0659044.1"/>
    <property type="molecule type" value="Genomic_DNA"/>
</dbReference>
<feature type="domain" description="Radical SAM core" evidence="14">
    <location>
        <begin position="106"/>
        <end position="329"/>
    </location>
</feature>
<dbReference type="SFLD" id="SFLDG01070">
    <property type="entry name" value="PLP-dependent"/>
    <property type="match status" value="1"/>
</dbReference>
<dbReference type="RefSeq" id="WP_341627643.1">
    <property type="nucleotide sequence ID" value="NZ_JBAKBA010000014.1"/>
</dbReference>
<dbReference type="InterPro" id="IPR003739">
    <property type="entry name" value="Lys_aminomutase/Glu_NH3_mut"/>
</dbReference>
<evidence type="ECO:0000256" key="4">
    <source>
        <dbReference type="ARBA" id="ARBA00008703"/>
    </source>
</evidence>
<gene>
    <name evidence="15" type="primary">epmB</name>
    <name evidence="15" type="ORF">V6255_07810</name>
</gene>
<evidence type="ECO:0000256" key="10">
    <source>
        <dbReference type="ARBA" id="ARBA00023004"/>
    </source>
</evidence>
<evidence type="ECO:0000256" key="13">
    <source>
        <dbReference type="ARBA" id="ARBA00030756"/>
    </source>
</evidence>
<keyword evidence="16" id="KW-1185">Reference proteome</keyword>
<keyword evidence="6" id="KW-0004">4Fe-4S</keyword>
<evidence type="ECO:0000256" key="7">
    <source>
        <dbReference type="ARBA" id="ARBA00022691"/>
    </source>
</evidence>
<keyword evidence="11" id="KW-0411">Iron-sulfur</keyword>
<dbReference type="Pfam" id="PF04055">
    <property type="entry name" value="Radical_SAM"/>
    <property type="match status" value="1"/>
</dbReference>
<proteinExistence type="inferred from homology"/>
<protein>
    <recommendedName>
        <fullName evidence="5">L-lysine 2,3-aminomutase</fullName>
    </recommendedName>
    <alternativeName>
        <fullName evidence="13">EF-P post-translational modification enzyme B</fullName>
    </alternativeName>
</protein>
<dbReference type="NCBIfam" id="TIGR00238">
    <property type="entry name" value="KamA family radical SAM protein"/>
    <property type="match status" value="1"/>
</dbReference>
<dbReference type="NCBIfam" id="TIGR03821">
    <property type="entry name" value="EFP_modif_epmB"/>
    <property type="match status" value="1"/>
</dbReference>
<evidence type="ECO:0000256" key="6">
    <source>
        <dbReference type="ARBA" id="ARBA00022485"/>
    </source>
</evidence>
<keyword evidence="9" id="KW-0663">Pyridoxal phosphate</keyword>
<evidence type="ECO:0000256" key="12">
    <source>
        <dbReference type="ARBA" id="ARBA00023235"/>
    </source>
</evidence>
<comment type="cofactor">
    <cofactor evidence="3">
        <name>[4Fe-4S] cluster</name>
        <dbReference type="ChEBI" id="CHEBI:49883"/>
    </cofactor>
</comment>
<dbReference type="InterPro" id="IPR007197">
    <property type="entry name" value="rSAM"/>
</dbReference>
<comment type="cofactor">
    <cofactor evidence="2">
        <name>pyridoxal 5'-phosphate</name>
        <dbReference type="ChEBI" id="CHEBI:597326"/>
    </cofactor>
</comment>
<keyword evidence="8" id="KW-0479">Metal-binding</keyword>
<dbReference type="Gene3D" id="3.20.20.70">
    <property type="entry name" value="Aldolase class I"/>
    <property type="match status" value="1"/>
</dbReference>
<keyword evidence="12" id="KW-0413">Isomerase</keyword>
<dbReference type="PIRSF" id="PIRSF004911">
    <property type="entry name" value="DUF160"/>
    <property type="match status" value="1"/>
</dbReference>
<evidence type="ECO:0000256" key="8">
    <source>
        <dbReference type="ARBA" id="ARBA00022723"/>
    </source>
</evidence>
<dbReference type="SUPFAM" id="SSF102114">
    <property type="entry name" value="Radical SAM enzymes"/>
    <property type="match status" value="1"/>
</dbReference>
<name>A0ABU9HAY7_9GAMM</name>
<organism evidence="15 16">
    <name type="scientific">Psychromonas arctica</name>
    <dbReference type="NCBI Taxonomy" id="168275"/>
    <lineage>
        <taxon>Bacteria</taxon>
        <taxon>Pseudomonadati</taxon>
        <taxon>Pseudomonadota</taxon>
        <taxon>Gammaproteobacteria</taxon>
        <taxon>Alteromonadales</taxon>
        <taxon>Psychromonadaceae</taxon>
        <taxon>Psychromonas</taxon>
    </lineage>
</organism>
<evidence type="ECO:0000259" key="14">
    <source>
        <dbReference type="PROSITE" id="PS51918"/>
    </source>
</evidence>
<dbReference type="CDD" id="cd01335">
    <property type="entry name" value="Radical_SAM"/>
    <property type="match status" value="1"/>
</dbReference>
<dbReference type="SFLD" id="SFLDF00314">
    <property type="entry name" value="L-lysine_2_3-aminomutase_(yjeK"/>
    <property type="match status" value="1"/>
</dbReference>
<keyword evidence="7" id="KW-0949">S-adenosyl-L-methionine</keyword>
<dbReference type="PROSITE" id="PS51918">
    <property type="entry name" value="RADICAL_SAM"/>
    <property type="match status" value="1"/>
</dbReference>
<comment type="catalytic activity">
    <reaction evidence="1">
        <text>L-lysine = D-beta-lysine</text>
        <dbReference type="Rhea" id="RHEA:44148"/>
        <dbReference type="ChEBI" id="CHEBI:32551"/>
        <dbReference type="ChEBI" id="CHEBI:84138"/>
    </reaction>
</comment>
<evidence type="ECO:0000313" key="15">
    <source>
        <dbReference type="EMBL" id="MEL0659044.1"/>
    </source>
</evidence>
<evidence type="ECO:0000256" key="2">
    <source>
        <dbReference type="ARBA" id="ARBA00001933"/>
    </source>
</evidence>
<dbReference type="Proteomes" id="UP001366060">
    <property type="component" value="Unassembled WGS sequence"/>
</dbReference>
<comment type="similarity">
    <text evidence="4">Belongs to the radical SAM superfamily. KamA family.</text>
</comment>
<dbReference type="InterPro" id="IPR013785">
    <property type="entry name" value="Aldolase_TIM"/>
</dbReference>
<evidence type="ECO:0000256" key="9">
    <source>
        <dbReference type="ARBA" id="ARBA00022898"/>
    </source>
</evidence>
<comment type="caution">
    <text evidence="15">The sequence shown here is derived from an EMBL/GenBank/DDBJ whole genome shotgun (WGS) entry which is preliminary data.</text>
</comment>
<dbReference type="PANTHER" id="PTHR30538">
    <property type="entry name" value="LYSINE 2,3-AMINOMUTASE-RELATED"/>
    <property type="match status" value="1"/>
</dbReference>
<dbReference type="PANTHER" id="PTHR30538:SF1">
    <property type="entry name" value="L-LYSINE 2,3-AMINOMUTASE"/>
    <property type="match status" value="1"/>
</dbReference>
<dbReference type="InterPro" id="IPR022462">
    <property type="entry name" value="EpmB"/>
</dbReference>
<reference evidence="15 16" key="1">
    <citation type="submission" date="2024-02" db="EMBL/GenBank/DDBJ databases">
        <title>Bacteria isolated from the canopy kelp, Nereocystis luetkeana.</title>
        <authorList>
            <person name="Pfister C.A."/>
            <person name="Younker I.T."/>
            <person name="Light S.H."/>
        </authorList>
    </citation>
    <scope>NUCLEOTIDE SEQUENCE [LARGE SCALE GENOMIC DNA]</scope>
    <source>
        <strain evidence="15 16">TI.2.07</strain>
    </source>
</reference>